<proteinExistence type="predicted"/>
<dbReference type="InterPro" id="IPR029526">
    <property type="entry name" value="PGBD"/>
</dbReference>
<evidence type="ECO:0000259" key="1">
    <source>
        <dbReference type="Pfam" id="PF13843"/>
    </source>
</evidence>
<dbReference type="AlphaFoldDB" id="A0AAV2YWC1"/>
<dbReference type="PANTHER" id="PTHR46599">
    <property type="entry name" value="PIGGYBAC TRANSPOSABLE ELEMENT-DERIVED PROTEIN 4"/>
    <property type="match status" value="1"/>
</dbReference>
<comment type="caution">
    <text evidence="2">The sequence shown here is derived from an EMBL/GenBank/DDBJ whole genome shotgun (WGS) entry which is preliminary data.</text>
</comment>
<dbReference type="Pfam" id="PF13843">
    <property type="entry name" value="DDE_Tnp_1_7"/>
    <property type="match status" value="1"/>
</dbReference>
<dbReference type="EMBL" id="DAKRPA010000153">
    <property type="protein sequence ID" value="DAZ96869.1"/>
    <property type="molecule type" value="Genomic_DNA"/>
</dbReference>
<accession>A0AAV2YWC1</accession>
<name>A0AAV2YWC1_9STRA</name>
<evidence type="ECO:0000313" key="3">
    <source>
        <dbReference type="Proteomes" id="UP001146120"/>
    </source>
</evidence>
<organism evidence="2 3">
    <name type="scientific">Lagenidium giganteum</name>
    <dbReference type="NCBI Taxonomy" id="4803"/>
    <lineage>
        <taxon>Eukaryota</taxon>
        <taxon>Sar</taxon>
        <taxon>Stramenopiles</taxon>
        <taxon>Oomycota</taxon>
        <taxon>Peronosporomycetes</taxon>
        <taxon>Pythiales</taxon>
        <taxon>Pythiaceae</taxon>
    </lineage>
</organism>
<sequence>MKTGHAAVVRNLRAVSGRNQLESYLVVTDRFYTSVALAIQLLAMKVYLLRTCMTNRLGFCQQLIRRQKHRGEGTTRGAHVVVQCNRIPQLQVCVWWDNLPMRLLCTGGSAELERVARRERDGSQVEVPCPKFVKDYQRLKGGVDIHDQLRLQRYSLQMAIRYQQYYKSLFFGLFMKELHLQLLQLTHNDTSHAVLGAVASPQLPPVRRKTTRVAVHDEWQDISGSRKRRQRSCKLCSLLRGYRERGFQTAFFCEACSDGDKRVYLCPKARRSVDGNRGTCHDI</sequence>
<reference evidence="2" key="2">
    <citation type="journal article" date="2023" name="Microbiol Resour">
        <title>Decontamination and Annotation of the Draft Genome Sequence of the Oomycete Lagenidium giganteum ARSEF 373.</title>
        <authorList>
            <person name="Morgan W.R."/>
            <person name="Tartar A."/>
        </authorList>
    </citation>
    <scope>NUCLEOTIDE SEQUENCE</scope>
    <source>
        <strain evidence="2">ARSEF 373</strain>
    </source>
</reference>
<reference evidence="2" key="1">
    <citation type="submission" date="2022-11" db="EMBL/GenBank/DDBJ databases">
        <authorList>
            <person name="Morgan W.R."/>
            <person name="Tartar A."/>
        </authorList>
    </citation>
    <scope>NUCLEOTIDE SEQUENCE</scope>
    <source>
        <strain evidence="2">ARSEF 373</strain>
    </source>
</reference>
<dbReference type="PANTHER" id="PTHR46599:SF3">
    <property type="entry name" value="PIGGYBAC TRANSPOSABLE ELEMENT-DERIVED PROTEIN 4"/>
    <property type="match status" value="1"/>
</dbReference>
<evidence type="ECO:0000313" key="2">
    <source>
        <dbReference type="EMBL" id="DAZ96869.1"/>
    </source>
</evidence>
<dbReference type="Proteomes" id="UP001146120">
    <property type="component" value="Unassembled WGS sequence"/>
</dbReference>
<keyword evidence="3" id="KW-1185">Reference proteome</keyword>
<gene>
    <name evidence="2" type="ORF">N0F65_008830</name>
</gene>
<protein>
    <recommendedName>
        <fullName evidence="1">PiggyBac transposable element-derived protein domain-containing protein</fullName>
    </recommendedName>
</protein>
<feature type="domain" description="PiggyBac transposable element-derived protein" evidence="1">
    <location>
        <begin position="6"/>
        <end position="171"/>
    </location>
</feature>